<feature type="modified residue" description="4-aspartylphosphate" evidence="1">
    <location>
        <position position="55"/>
    </location>
</feature>
<dbReference type="CDD" id="cd01949">
    <property type="entry name" value="GGDEF"/>
    <property type="match status" value="1"/>
</dbReference>
<evidence type="ECO:0000259" key="3">
    <source>
        <dbReference type="PROSITE" id="PS50112"/>
    </source>
</evidence>
<dbReference type="InterPro" id="IPR029787">
    <property type="entry name" value="Nucleotide_cyclase"/>
</dbReference>
<dbReference type="Proteomes" id="UP000237350">
    <property type="component" value="Unassembled WGS sequence"/>
</dbReference>
<protein>
    <recommendedName>
        <fullName evidence="8">Two-component system response regulator</fullName>
    </recommendedName>
</protein>
<dbReference type="SUPFAM" id="SSF55785">
    <property type="entry name" value="PYP-like sensor domain (PAS domain)"/>
    <property type="match status" value="1"/>
</dbReference>
<dbReference type="GO" id="GO:0000160">
    <property type="term" value="P:phosphorelay signal transduction system"/>
    <property type="evidence" value="ECO:0007669"/>
    <property type="project" value="InterPro"/>
</dbReference>
<dbReference type="Gene3D" id="3.20.20.450">
    <property type="entry name" value="EAL domain"/>
    <property type="match status" value="1"/>
</dbReference>
<dbReference type="PROSITE" id="PS50887">
    <property type="entry name" value="GGDEF"/>
    <property type="match status" value="1"/>
</dbReference>
<dbReference type="InterPro" id="IPR035919">
    <property type="entry name" value="EAL_sf"/>
</dbReference>
<proteinExistence type="predicted"/>
<dbReference type="Gene3D" id="3.30.70.270">
    <property type="match status" value="1"/>
</dbReference>
<dbReference type="NCBIfam" id="TIGR00229">
    <property type="entry name" value="sensory_box"/>
    <property type="match status" value="1"/>
</dbReference>
<dbReference type="CDD" id="cd17534">
    <property type="entry name" value="REC_DC-like"/>
    <property type="match status" value="1"/>
</dbReference>
<evidence type="ECO:0000313" key="6">
    <source>
        <dbReference type="EMBL" id="POQ98530.1"/>
    </source>
</evidence>
<feature type="domain" description="GGDEF" evidence="5">
    <location>
        <begin position="291"/>
        <end position="424"/>
    </location>
</feature>
<dbReference type="PANTHER" id="PTHR44757">
    <property type="entry name" value="DIGUANYLATE CYCLASE DGCP"/>
    <property type="match status" value="1"/>
</dbReference>
<dbReference type="InterPro" id="IPR052155">
    <property type="entry name" value="Biofilm_reg_signaling"/>
</dbReference>
<evidence type="ECO:0008006" key="8">
    <source>
        <dbReference type="Google" id="ProtNLM"/>
    </source>
</evidence>
<reference evidence="7" key="1">
    <citation type="submission" date="2015-12" db="EMBL/GenBank/DDBJ databases">
        <authorList>
            <person name="Lodha T.D."/>
            <person name="Chintalapati S."/>
            <person name="Chintalapati V.R."/>
            <person name="Sravanthi T."/>
        </authorList>
    </citation>
    <scope>NUCLEOTIDE SEQUENCE [LARGE SCALE GENOMIC DNA]</scope>
    <source>
        <strain evidence="7">JC133</strain>
    </source>
</reference>
<dbReference type="InterPro" id="IPR035965">
    <property type="entry name" value="PAS-like_dom_sf"/>
</dbReference>
<evidence type="ECO:0000259" key="4">
    <source>
        <dbReference type="PROSITE" id="PS50883"/>
    </source>
</evidence>
<dbReference type="SMART" id="SM00267">
    <property type="entry name" value="GGDEF"/>
    <property type="match status" value="1"/>
</dbReference>
<dbReference type="AlphaFoldDB" id="A0A2S4JGJ1"/>
<gene>
    <name evidence="6" type="ORF">AU468_13175</name>
</gene>
<organism evidence="6 7">
    <name type="scientific">Alkalispirochaeta sphaeroplastigenens</name>
    <dbReference type="NCBI Taxonomy" id="1187066"/>
    <lineage>
        <taxon>Bacteria</taxon>
        <taxon>Pseudomonadati</taxon>
        <taxon>Spirochaetota</taxon>
        <taxon>Spirochaetia</taxon>
        <taxon>Spirochaetales</taxon>
        <taxon>Spirochaetaceae</taxon>
        <taxon>Alkalispirochaeta</taxon>
    </lineage>
</organism>
<feature type="domain" description="PAS" evidence="3">
    <location>
        <begin position="132"/>
        <end position="191"/>
    </location>
</feature>
<dbReference type="InterPro" id="IPR011006">
    <property type="entry name" value="CheY-like_superfamily"/>
</dbReference>
<dbReference type="PROSITE" id="PS50110">
    <property type="entry name" value="RESPONSE_REGULATORY"/>
    <property type="match status" value="1"/>
</dbReference>
<keyword evidence="1" id="KW-0597">Phosphoprotein</keyword>
<dbReference type="SUPFAM" id="SSF55073">
    <property type="entry name" value="Nucleotide cyclase"/>
    <property type="match status" value="1"/>
</dbReference>
<dbReference type="Gene3D" id="3.40.50.2300">
    <property type="match status" value="1"/>
</dbReference>
<feature type="domain" description="Response regulatory" evidence="2">
    <location>
        <begin position="5"/>
        <end position="120"/>
    </location>
</feature>
<dbReference type="Pfam" id="PF00563">
    <property type="entry name" value="EAL"/>
    <property type="match status" value="1"/>
</dbReference>
<dbReference type="Pfam" id="PF00990">
    <property type="entry name" value="GGDEF"/>
    <property type="match status" value="1"/>
</dbReference>
<dbReference type="CDD" id="cd00130">
    <property type="entry name" value="PAS"/>
    <property type="match status" value="1"/>
</dbReference>
<keyword evidence="7" id="KW-1185">Reference proteome</keyword>
<name>A0A2S4JGJ1_9SPIO</name>
<dbReference type="RefSeq" id="WP_103681129.1">
    <property type="nucleotide sequence ID" value="NZ_LPWH01000122.1"/>
</dbReference>
<dbReference type="PANTHER" id="PTHR44757:SF4">
    <property type="entry name" value="DIGUANYLATE CYCLASE DGCE-RELATED"/>
    <property type="match status" value="1"/>
</dbReference>
<dbReference type="OrthoDB" id="366324at2"/>
<dbReference type="PROSITE" id="PS50112">
    <property type="entry name" value="PAS"/>
    <property type="match status" value="1"/>
</dbReference>
<dbReference type="SUPFAM" id="SSF141868">
    <property type="entry name" value="EAL domain-like"/>
    <property type="match status" value="1"/>
</dbReference>
<dbReference type="Pfam" id="PF08448">
    <property type="entry name" value="PAS_4"/>
    <property type="match status" value="1"/>
</dbReference>
<dbReference type="SUPFAM" id="SSF52172">
    <property type="entry name" value="CheY-like"/>
    <property type="match status" value="1"/>
</dbReference>
<dbReference type="EMBL" id="LPWH01000122">
    <property type="protein sequence ID" value="POQ98530.1"/>
    <property type="molecule type" value="Genomic_DNA"/>
</dbReference>
<dbReference type="InterPro" id="IPR001789">
    <property type="entry name" value="Sig_transdc_resp-reg_receiver"/>
</dbReference>
<dbReference type="InterPro" id="IPR000014">
    <property type="entry name" value="PAS"/>
</dbReference>
<evidence type="ECO:0000259" key="2">
    <source>
        <dbReference type="PROSITE" id="PS50110"/>
    </source>
</evidence>
<dbReference type="Pfam" id="PF00072">
    <property type="entry name" value="Response_reg"/>
    <property type="match status" value="1"/>
</dbReference>
<accession>A0A2S4JGJ1</accession>
<dbReference type="Gene3D" id="3.30.450.20">
    <property type="entry name" value="PAS domain"/>
    <property type="match status" value="1"/>
</dbReference>
<evidence type="ECO:0000256" key="1">
    <source>
        <dbReference type="PROSITE-ProRule" id="PRU00169"/>
    </source>
</evidence>
<dbReference type="SMART" id="SM00091">
    <property type="entry name" value="PAS"/>
    <property type="match status" value="1"/>
</dbReference>
<dbReference type="InterPro" id="IPR001633">
    <property type="entry name" value="EAL_dom"/>
</dbReference>
<evidence type="ECO:0000259" key="5">
    <source>
        <dbReference type="PROSITE" id="PS50887"/>
    </source>
</evidence>
<sequence>MVSRRVLIVEDEKIIALDLQRRLEKFGYRVVALCATADEAVAKALEHYPDIILMDIMLGGERDGIDAALEIKQRQSTPVVFLTAYADDNTVARAKKAEPVGYVLKPFKERELRTTIDIALYKADVDRKLQEQEQLFETIFDTMNDGLIAVGADQEIKFLNPVARDLTGVFDQDVTGHPLQEVLSLFDEHSQLPATIPFASVLGGDTFTFENVYLESEQGGRVDIAGSISPIRTNYGTDGALVTFRDITSLRKMSQVIEYQASHDTLTGLMNRDEFFSRLKQVADAAQDSPLQHTLIYLDLDQFKIVNDVCGHQAGDELLRQVSSDVKGIVASEEHLLARLGGDEFGILLINTDIARAMTSAHAILASLNRKFIWQKHAFHVTASIGIVPVRGTNADIYNILAAADDASYLAKEEGGNIIKVYEMEDYTFLKRRGEMQWISRLNHALDDNQFELWGQPIVSANGAARDHQEVLIRMVDTDGRLISPSDFIPAAEKYNLMPAVDRWVLARALDLLAAMHTEGRNPLFSINVSGASLADESFLDYAEELISTHSVQGSQICLEITETAAIANLSRATAFMRRLKNLGVTFALDDFGNGFSSFSYLKTLPVDYLKIDGSFVKDIADDLIDRALVVAVNDIGHVMNMKTIAEFVKDGQTRALLEEIGVDYLQGYEIAKPAPFSRP</sequence>
<dbReference type="InterPro" id="IPR043128">
    <property type="entry name" value="Rev_trsase/Diguanyl_cyclase"/>
</dbReference>
<dbReference type="InterPro" id="IPR000160">
    <property type="entry name" value="GGDEF_dom"/>
</dbReference>
<dbReference type="SMART" id="SM00448">
    <property type="entry name" value="REC"/>
    <property type="match status" value="1"/>
</dbReference>
<dbReference type="SMART" id="SM00052">
    <property type="entry name" value="EAL"/>
    <property type="match status" value="1"/>
</dbReference>
<dbReference type="InterPro" id="IPR013656">
    <property type="entry name" value="PAS_4"/>
</dbReference>
<feature type="domain" description="EAL" evidence="4">
    <location>
        <begin position="435"/>
        <end position="680"/>
    </location>
</feature>
<dbReference type="PROSITE" id="PS50883">
    <property type="entry name" value="EAL"/>
    <property type="match status" value="1"/>
</dbReference>
<comment type="caution">
    <text evidence="6">The sequence shown here is derived from an EMBL/GenBank/DDBJ whole genome shotgun (WGS) entry which is preliminary data.</text>
</comment>
<evidence type="ECO:0000313" key="7">
    <source>
        <dbReference type="Proteomes" id="UP000237350"/>
    </source>
</evidence>
<dbReference type="NCBIfam" id="TIGR00254">
    <property type="entry name" value="GGDEF"/>
    <property type="match status" value="1"/>
</dbReference>
<dbReference type="CDD" id="cd01948">
    <property type="entry name" value="EAL"/>
    <property type="match status" value="1"/>
</dbReference>